<proteinExistence type="predicted"/>
<gene>
    <name evidence="2" type="ORF">EI983_14355</name>
</gene>
<evidence type="ECO:0000313" key="3">
    <source>
        <dbReference type="Proteomes" id="UP000428330"/>
    </source>
</evidence>
<dbReference type="OrthoDB" id="594739at2"/>
<accession>A0A6I6IYF2</accession>
<feature type="domain" description="Lipocalin/cytosolic fatty-acid binding" evidence="1">
    <location>
        <begin position="68"/>
        <end position="129"/>
    </location>
</feature>
<dbReference type="SUPFAM" id="SSF50814">
    <property type="entry name" value="Lipocalins"/>
    <property type="match status" value="1"/>
</dbReference>
<organism evidence="2 3">
    <name type="scientific">Roseovarius faecimaris</name>
    <dbReference type="NCBI Taxonomy" id="2494550"/>
    <lineage>
        <taxon>Bacteria</taxon>
        <taxon>Pseudomonadati</taxon>
        <taxon>Pseudomonadota</taxon>
        <taxon>Alphaproteobacteria</taxon>
        <taxon>Rhodobacterales</taxon>
        <taxon>Roseobacteraceae</taxon>
        <taxon>Roseovarius</taxon>
    </lineage>
</organism>
<name>A0A6I6IYF2_9RHOB</name>
<keyword evidence="3" id="KW-1185">Reference proteome</keyword>
<dbReference type="InterPro" id="IPR000566">
    <property type="entry name" value="Lipocln_cytosolic_FA-bd_dom"/>
</dbReference>
<reference evidence="3" key="1">
    <citation type="submission" date="2018-12" db="EMBL/GenBank/DDBJ databases">
        <title>Complete genome sequence of Roseovarius sp. MME-070.</title>
        <authorList>
            <person name="Nam Y.-D."/>
            <person name="Kang J."/>
            <person name="Chung W.-H."/>
            <person name="Park Y.S."/>
        </authorList>
    </citation>
    <scope>NUCLEOTIDE SEQUENCE [LARGE SCALE GENOMIC DNA]</scope>
    <source>
        <strain evidence="3">MME-070</strain>
    </source>
</reference>
<dbReference type="Proteomes" id="UP000428330">
    <property type="component" value="Chromosome"/>
</dbReference>
<evidence type="ECO:0000259" key="1">
    <source>
        <dbReference type="Pfam" id="PF08212"/>
    </source>
</evidence>
<dbReference type="AlphaFoldDB" id="A0A6I6IYF2"/>
<dbReference type="Gene3D" id="2.40.128.20">
    <property type="match status" value="1"/>
</dbReference>
<dbReference type="EMBL" id="CP034348">
    <property type="protein sequence ID" value="QGY00427.1"/>
    <property type="molecule type" value="Genomic_DNA"/>
</dbReference>
<dbReference type="Pfam" id="PF08212">
    <property type="entry name" value="Lipocalin_2"/>
    <property type="match status" value="1"/>
</dbReference>
<dbReference type="InterPro" id="IPR012674">
    <property type="entry name" value="Calycin"/>
</dbReference>
<evidence type="ECO:0000313" key="2">
    <source>
        <dbReference type="EMBL" id="QGY00427.1"/>
    </source>
</evidence>
<sequence length="131" mass="14151">MAGTWQVRASSPGYGDIQTLDFDTKGGGQHSVAFLQAGCDASGGCEAVTDGWLAEPLAQNRWRLTSETDESDMELWVIWIDDGYRTAAIGSPDSDLAFILDRKPKGGADRITAAREVLAFNGYNMAAFVTR</sequence>
<dbReference type="KEGG" id="rom:EI983_14355"/>
<protein>
    <submittedName>
        <fullName evidence="2">Lipocalin</fullName>
    </submittedName>
</protein>